<keyword evidence="2" id="KW-0378">Hydrolase</keyword>
<evidence type="ECO:0000256" key="1">
    <source>
        <dbReference type="ARBA" id="ARBA00022723"/>
    </source>
</evidence>
<dbReference type="Proteomes" id="UP000257055">
    <property type="component" value="Unassembled WGS sequence"/>
</dbReference>
<keyword evidence="3" id="KW-0464">Manganese</keyword>
<gene>
    <name evidence="5" type="ORF">UR08_06290</name>
</gene>
<evidence type="ECO:0000313" key="6">
    <source>
        <dbReference type="Proteomes" id="UP000257055"/>
    </source>
</evidence>
<dbReference type="GO" id="GO:0030145">
    <property type="term" value="F:manganese ion binding"/>
    <property type="evidence" value="ECO:0007669"/>
    <property type="project" value="TreeGrafter"/>
</dbReference>
<keyword evidence="6" id="KW-1185">Reference proteome</keyword>
<dbReference type="EMBL" id="LARY01000002">
    <property type="protein sequence ID" value="RDX00604.1"/>
    <property type="molecule type" value="Genomic_DNA"/>
</dbReference>
<dbReference type="SUPFAM" id="SSF52768">
    <property type="entry name" value="Arginase/deacetylase"/>
    <property type="match status" value="1"/>
</dbReference>
<dbReference type="GO" id="GO:0005737">
    <property type="term" value="C:cytoplasm"/>
    <property type="evidence" value="ECO:0007669"/>
    <property type="project" value="TreeGrafter"/>
</dbReference>
<dbReference type="PANTHER" id="PTHR43782:SF3">
    <property type="entry name" value="ARGINASE"/>
    <property type="match status" value="1"/>
</dbReference>
<dbReference type="PANTHER" id="PTHR43782">
    <property type="entry name" value="ARGINASE"/>
    <property type="match status" value="1"/>
</dbReference>
<protein>
    <recommendedName>
        <fullName evidence="7">Arginase</fullName>
    </recommendedName>
</protein>
<dbReference type="AlphaFoldDB" id="A0A3D8TPS4"/>
<proteinExistence type="inferred from homology"/>
<evidence type="ECO:0000313" key="5">
    <source>
        <dbReference type="EMBL" id="RDX00604.1"/>
    </source>
</evidence>
<reference evidence="6" key="1">
    <citation type="submission" date="2015-04" db="EMBL/GenBank/DDBJ databases">
        <authorList>
            <person name="Schardt J."/>
            <person name="Mueller-Herbst S."/>
            <person name="Scherer S."/>
            <person name="Huptas C."/>
        </authorList>
    </citation>
    <scope>NUCLEOTIDE SEQUENCE [LARGE SCALE GENOMIC DNA]</scope>
    <source>
        <strain evidence="6">Kiel-L1</strain>
    </source>
</reference>
<evidence type="ECO:0008006" key="7">
    <source>
        <dbReference type="Google" id="ProtNLM"/>
    </source>
</evidence>
<dbReference type="PROSITE" id="PS51409">
    <property type="entry name" value="ARGINASE_2"/>
    <property type="match status" value="1"/>
</dbReference>
<evidence type="ECO:0000256" key="4">
    <source>
        <dbReference type="PROSITE-ProRule" id="PRU00742"/>
    </source>
</evidence>
<organism evidence="5 6">
    <name type="scientific">Listeria kieliensis</name>
    <dbReference type="NCBI Taxonomy" id="1621700"/>
    <lineage>
        <taxon>Bacteria</taxon>
        <taxon>Bacillati</taxon>
        <taxon>Bacillota</taxon>
        <taxon>Bacilli</taxon>
        <taxon>Bacillales</taxon>
        <taxon>Listeriaceae</taxon>
        <taxon>Listeria</taxon>
    </lineage>
</organism>
<evidence type="ECO:0000256" key="3">
    <source>
        <dbReference type="ARBA" id="ARBA00023211"/>
    </source>
</evidence>
<comment type="caution">
    <text evidence="5">The sequence shown here is derived from an EMBL/GenBank/DDBJ whole genome shotgun (WGS) entry which is preliminary data.</text>
</comment>
<dbReference type="GO" id="GO:0004053">
    <property type="term" value="F:arginase activity"/>
    <property type="evidence" value="ECO:0007669"/>
    <property type="project" value="TreeGrafter"/>
</dbReference>
<comment type="similarity">
    <text evidence="4">Belongs to the arginase family.</text>
</comment>
<evidence type="ECO:0000256" key="2">
    <source>
        <dbReference type="ARBA" id="ARBA00022801"/>
    </source>
</evidence>
<dbReference type="Pfam" id="PF00491">
    <property type="entry name" value="Arginase"/>
    <property type="match status" value="1"/>
</dbReference>
<keyword evidence="1" id="KW-0479">Metal-binding</keyword>
<dbReference type="PIRSF" id="PIRSF036979">
    <property type="entry name" value="Arginase"/>
    <property type="match status" value="1"/>
</dbReference>
<dbReference type="Gene3D" id="3.40.800.10">
    <property type="entry name" value="Ureohydrolase domain"/>
    <property type="match status" value="1"/>
</dbReference>
<sequence length="291" mass="32457">MLKVGIFGIPWVFSNRRQGTALAPFAIRYTGILDQLANSRIELSDFKNLDFCTEETLFLSSELKAVTSEMLNQMEPLDCMLQQVDTSLVLAGDEWNALLLIGAAQKQSPESVYVILDAPGQTDSFDSYLGVLKKLFEGKRLGLNNLELKPSQVCILSAKREFESEKTFFEKEGIQYFGLTDIENFGFKAVVLKVLAWVQGGKSQVHLLLSASAIDPIFVPGVNQVTPGGLTYREIACFMQVMAEEISFSSIMIAGLNPLRDEGNKSAKFMARLLEIYFQARTLVDENRLKI</sequence>
<dbReference type="InterPro" id="IPR006035">
    <property type="entry name" value="Ureohydrolase"/>
</dbReference>
<dbReference type="InterPro" id="IPR023696">
    <property type="entry name" value="Ureohydrolase_dom_sf"/>
</dbReference>
<accession>A0A3D8TPS4</accession>
<name>A0A3D8TPS4_9LIST</name>